<keyword evidence="1" id="KW-0732">Signal</keyword>
<name>A0A177B5X4_9BILA</name>
<feature type="signal peptide" evidence="1">
    <location>
        <begin position="1"/>
        <end position="19"/>
    </location>
</feature>
<evidence type="ECO:0000313" key="2">
    <source>
        <dbReference type="EMBL" id="OAF69102.1"/>
    </source>
</evidence>
<gene>
    <name evidence="2" type="ORF">A3Q56_03137</name>
</gene>
<dbReference type="EMBL" id="LWCA01000334">
    <property type="protein sequence ID" value="OAF69102.1"/>
    <property type="molecule type" value="Genomic_DNA"/>
</dbReference>
<evidence type="ECO:0000256" key="1">
    <source>
        <dbReference type="SAM" id="SignalP"/>
    </source>
</evidence>
<proteinExistence type="predicted"/>
<evidence type="ECO:0000313" key="3">
    <source>
        <dbReference type="Proteomes" id="UP000078046"/>
    </source>
</evidence>
<comment type="caution">
    <text evidence="2">The sequence shown here is derived from an EMBL/GenBank/DDBJ whole genome shotgun (WGS) entry which is preliminary data.</text>
</comment>
<reference evidence="2 3" key="1">
    <citation type="submission" date="2016-04" db="EMBL/GenBank/DDBJ databases">
        <title>The genome of Intoshia linei affirms orthonectids as highly simplified spiralians.</title>
        <authorList>
            <person name="Mikhailov K.V."/>
            <person name="Slusarev G.S."/>
            <person name="Nikitin M.A."/>
            <person name="Logacheva M.D."/>
            <person name="Penin A."/>
            <person name="Aleoshin V."/>
            <person name="Panchin Y.V."/>
        </authorList>
    </citation>
    <scope>NUCLEOTIDE SEQUENCE [LARGE SCALE GENOMIC DNA]</scope>
    <source>
        <strain evidence="2">Intl2013</strain>
        <tissue evidence="2">Whole animal</tissue>
    </source>
</reference>
<sequence>MRHQFFILLISTVCYLSESYEIDNLIPIESCTTYQNNSCIYNCMKGEVMVQVKYPILGLGENYRFKLQHDIVEECRKYTFTLSNQPHLHYFKLTFYYALDRDNIGLIDVHYDVQITKSHKKQRVSLSSKKFLKVVKDRISHYECNGTISDVNTFDYGTFTKIYLSIIVYDTFYGLSNDRNHKDVVHCANEYNPPSSILPLGISPNNTGPINQKIIENTCFFNHYLKLQYSLTIFPNMENVC</sequence>
<dbReference type="Proteomes" id="UP000078046">
    <property type="component" value="Unassembled WGS sequence"/>
</dbReference>
<accession>A0A177B5X4</accession>
<organism evidence="2 3">
    <name type="scientific">Intoshia linei</name>
    <dbReference type="NCBI Taxonomy" id="1819745"/>
    <lineage>
        <taxon>Eukaryota</taxon>
        <taxon>Metazoa</taxon>
        <taxon>Spiralia</taxon>
        <taxon>Lophotrochozoa</taxon>
        <taxon>Mesozoa</taxon>
        <taxon>Orthonectida</taxon>
        <taxon>Rhopaluridae</taxon>
        <taxon>Intoshia</taxon>
    </lineage>
</organism>
<keyword evidence="3" id="KW-1185">Reference proteome</keyword>
<feature type="chain" id="PRO_5008056847" evidence="1">
    <location>
        <begin position="20"/>
        <end position="241"/>
    </location>
</feature>
<protein>
    <submittedName>
        <fullName evidence="2">Uncharacterized protein</fullName>
    </submittedName>
</protein>
<dbReference type="AlphaFoldDB" id="A0A177B5X4"/>